<accession>A0A2J7ZEE3</accession>
<evidence type="ECO:0000313" key="2">
    <source>
        <dbReference type="Proteomes" id="UP000236520"/>
    </source>
</evidence>
<comment type="caution">
    <text evidence="1">The sequence shown here is derived from an EMBL/GenBank/DDBJ whole genome shotgun (WGS) entry which is preliminary data.</text>
</comment>
<protein>
    <submittedName>
        <fullName evidence="1">Uncharacterized protein</fullName>
    </submittedName>
</protein>
<dbReference type="Proteomes" id="UP000236520">
    <property type="component" value="Unassembled WGS sequence"/>
</dbReference>
<proteinExistence type="predicted"/>
<evidence type="ECO:0000313" key="1">
    <source>
        <dbReference type="EMBL" id="PNG98618.1"/>
    </source>
</evidence>
<gene>
    <name evidence="1" type="ORF">SMF913_14643</name>
</gene>
<dbReference type="AlphaFoldDB" id="A0A2J7ZEE3"/>
<name>A0A2J7ZEE3_STRMQ</name>
<dbReference type="EMBL" id="LJIW01000001">
    <property type="protein sequence ID" value="PNG98618.1"/>
    <property type="molecule type" value="Genomic_DNA"/>
</dbReference>
<reference evidence="1 2" key="1">
    <citation type="submission" date="2015-09" db="EMBL/GenBank/DDBJ databases">
        <title>Genome sequence, genome mining and natural product profiling of a biocontrol bacterium Streptomyces malaysiensis F913.</title>
        <authorList>
            <person name="Xu Y."/>
            <person name="Wei J."/>
            <person name="Xie J."/>
            <person name="Li T."/>
            <person name="Zhou Z."/>
        </authorList>
    </citation>
    <scope>NUCLEOTIDE SEQUENCE [LARGE SCALE GENOMIC DNA]</scope>
    <source>
        <strain evidence="1 2">F913</strain>
    </source>
</reference>
<keyword evidence="2" id="KW-1185">Reference proteome</keyword>
<organism evidence="1 2">
    <name type="scientific">Streptomyces malaysiensis</name>
    <dbReference type="NCBI Taxonomy" id="92644"/>
    <lineage>
        <taxon>Bacteria</taxon>
        <taxon>Bacillati</taxon>
        <taxon>Actinomycetota</taxon>
        <taxon>Actinomycetes</taxon>
        <taxon>Kitasatosporales</taxon>
        <taxon>Streptomycetaceae</taxon>
        <taxon>Streptomyces</taxon>
        <taxon>Streptomyces violaceusniger group</taxon>
    </lineage>
</organism>
<sequence length="184" mass="19531">MFEGLVTGESAAPGVASRGAPLRRDLLEVRDVLGAVDVRLFDGHLDPHHRTPPRHRVHRQPGVCLAHLGVLHHPGPAVHMQPDPVPEEVDHENAEVGVLLDIAEAGQDAVPPVFGVGQRARVEHPQKAGRPGAEGAVALPVPVGGSQEEHFLAVDELPHPDVEVVQHLIVVEAVGAVDRAQSPL</sequence>